<keyword evidence="2" id="KW-0812">Transmembrane</keyword>
<evidence type="ECO:0000256" key="1">
    <source>
        <dbReference type="SAM" id="MobiDB-lite"/>
    </source>
</evidence>
<feature type="transmembrane region" description="Helical" evidence="2">
    <location>
        <begin position="241"/>
        <end position="259"/>
    </location>
</feature>
<feature type="transmembrane region" description="Helical" evidence="2">
    <location>
        <begin position="271"/>
        <end position="288"/>
    </location>
</feature>
<proteinExistence type="predicted"/>
<protein>
    <submittedName>
        <fullName evidence="3">Uncharacterized protein</fullName>
    </submittedName>
</protein>
<keyword evidence="4" id="KW-1185">Reference proteome</keyword>
<gene>
    <name evidence="3" type="ORF">ZT3D7_G11109</name>
</gene>
<evidence type="ECO:0000313" key="4">
    <source>
        <dbReference type="Proteomes" id="UP000215127"/>
    </source>
</evidence>
<accession>A0A1X7S8D1</accession>
<keyword evidence="2" id="KW-1133">Transmembrane helix</keyword>
<keyword evidence="2" id="KW-0472">Membrane</keyword>
<organism evidence="3 4">
    <name type="scientific">Zymoseptoria tritici (strain ST99CH_3D7)</name>
    <dbReference type="NCBI Taxonomy" id="1276538"/>
    <lineage>
        <taxon>Eukaryota</taxon>
        <taxon>Fungi</taxon>
        <taxon>Dikarya</taxon>
        <taxon>Ascomycota</taxon>
        <taxon>Pezizomycotina</taxon>
        <taxon>Dothideomycetes</taxon>
        <taxon>Dothideomycetidae</taxon>
        <taxon>Mycosphaerellales</taxon>
        <taxon>Mycosphaerellaceae</taxon>
        <taxon>Zymoseptoria</taxon>
    </lineage>
</organism>
<dbReference type="EMBL" id="LT853703">
    <property type="protein sequence ID" value="SMQ55954.1"/>
    <property type="molecule type" value="Genomic_DNA"/>
</dbReference>
<dbReference type="Proteomes" id="UP000215127">
    <property type="component" value="Chromosome 12"/>
</dbReference>
<feature type="compositionally biased region" description="Basic and acidic residues" evidence="1">
    <location>
        <begin position="133"/>
        <end position="142"/>
    </location>
</feature>
<sequence>MISAELLCHDPHFEGADTLIGVTAASIDDGDLTSFTNEKLSTYKPTQQAVLSRINTSNAGRSQTRNHTLSKVLNKEQATEMSFWALFGMLGMDGATESSLSRAQIAEHEGRRWNHNVEGKDKILAICELKENEGQTDKERNESSGQTVGLGRSSRRSRCRPGSFVGEIAAARPYVQSNLRRATLLFIPAPAIWINDYAASKILMKGQAVFIDAATVASSRREWWINVIANYISLPQPREDISPGMFVTASLVLIVLVCVHRRLHDQDKTCDWIMAASIGTAFAVGTWARMDTLAIVFNLIPWAAWAGCSIAEAVCAFI</sequence>
<evidence type="ECO:0000313" key="3">
    <source>
        <dbReference type="EMBL" id="SMQ55954.1"/>
    </source>
</evidence>
<feature type="region of interest" description="Disordered" evidence="1">
    <location>
        <begin position="133"/>
        <end position="160"/>
    </location>
</feature>
<feature type="transmembrane region" description="Helical" evidence="2">
    <location>
        <begin position="294"/>
        <end position="317"/>
    </location>
</feature>
<reference evidence="3 4" key="1">
    <citation type="submission" date="2016-06" db="EMBL/GenBank/DDBJ databases">
        <authorList>
            <person name="Kjaerup R.B."/>
            <person name="Dalgaard T.S."/>
            <person name="Juul-Madsen H.R."/>
        </authorList>
    </citation>
    <scope>NUCLEOTIDE SEQUENCE [LARGE SCALE GENOMIC DNA]</scope>
</reference>
<dbReference type="AlphaFoldDB" id="A0A1X7S8D1"/>
<evidence type="ECO:0000256" key="2">
    <source>
        <dbReference type="SAM" id="Phobius"/>
    </source>
</evidence>
<name>A0A1X7S8D1_ZYMT9</name>